<dbReference type="RefSeq" id="WP_092159307.1">
    <property type="nucleotide sequence ID" value="NZ_FNGA01000002.1"/>
</dbReference>
<accession>A0A1G9ER39</accession>
<dbReference type="Pfam" id="PF20404">
    <property type="entry name" value="DUF6694"/>
    <property type="match status" value="1"/>
</dbReference>
<sequence>MMKNIVFLLIVAFILTGCGNTTLDTSSEAKFKASVETLVKEISDSEKETLRNSFAVIISGGEITSLTSDVRVSDLYALGEQRIKWGNPLFSSRLKGIDGYTAKDINEHAAVVLKEYEERERKAEISRLQKRLTEYKSELAELQKCNAAREQAKEILPLLVVKSEYYLNELMDTLGRPMGRIESADVTAVVQNDSSYDVSFIQFRFAIKSGERQVYLDKKISFAPSIKSGESKTVEQKMGIEYDCLKFNPKQVKVTVTPIKSETTESALFASKHFYKTESEYLGLIRDVEGRIGALDATKTVSEGNSHNEKIQQSRSENDQIVNG</sequence>
<dbReference type="InterPro" id="IPR046516">
    <property type="entry name" value="DUF6694"/>
</dbReference>
<protein>
    <recommendedName>
        <fullName evidence="6">LPP20 lipoprotein</fullName>
    </recommendedName>
</protein>
<dbReference type="AlphaFoldDB" id="A0A1G9ER39"/>
<evidence type="ECO:0008006" key="6">
    <source>
        <dbReference type="Google" id="ProtNLM"/>
    </source>
</evidence>
<feature type="signal peptide" evidence="3">
    <location>
        <begin position="1"/>
        <end position="23"/>
    </location>
</feature>
<name>A0A1G9ER39_9BACT</name>
<gene>
    <name evidence="4" type="ORF">SAMN05660337_1228</name>
</gene>
<organism evidence="4 5">
    <name type="scientific">Maridesulfovibrio ferrireducens</name>
    <dbReference type="NCBI Taxonomy" id="246191"/>
    <lineage>
        <taxon>Bacteria</taxon>
        <taxon>Pseudomonadati</taxon>
        <taxon>Thermodesulfobacteriota</taxon>
        <taxon>Desulfovibrionia</taxon>
        <taxon>Desulfovibrionales</taxon>
        <taxon>Desulfovibrionaceae</taxon>
        <taxon>Maridesulfovibrio</taxon>
    </lineage>
</organism>
<evidence type="ECO:0000256" key="2">
    <source>
        <dbReference type="SAM" id="MobiDB-lite"/>
    </source>
</evidence>
<feature type="compositionally biased region" description="Basic and acidic residues" evidence="2">
    <location>
        <begin position="306"/>
        <end position="318"/>
    </location>
</feature>
<dbReference type="STRING" id="246191.SAMN05660337_1228"/>
<keyword evidence="1" id="KW-0175">Coiled coil</keyword>
<dbReference type="Proteomes" id="UP000199053">
    <property type="component" value="Unassembled WGS sequence"/>
</dbReference>
<dbReference type="PROSITE" id="PS51257">
    <property type="entry name" value="PROKAR_LIPOPROTEIN"/>
    <property type="match status" value="1"/>
</dbReference>
<dbReference type="EMBL" id="FNGA01000002">
    <property type="protein sequence ID" value="SDK78511.1"/>
    <property type="molecule type" value="Genomic_DNA"/>
</dbReference>
<evidence type="ECO:0000256" key="3">
    <source>
        <dbReference type="SAM" id="SignalP"/>
    </source>
</evidence>
<evidence type="ECO:0000313" key="4">
    <source>
        <dbReference type="EMBL" id="SDK78511.1"/>
    </source>
</evidence>
<feature type="chain" id="PRO_5011592113" description="LPP20 lipoprotein" evidence="3">
    <location>
        <begin position="24"/>
        <end position="324"/>
    </location>
</feature>
<proteinExistence type="predicted"/>
<dbReference type="OrthoDB" id="9826013at2"/>
<keyword evidence="5" id="KW-1185">Reference proteome</keyword>
<feature type="coiled-coil region" evidence="1">
    <location>
        <begin position="118"/>
        <end position="145"/>
    </location>
</feature>
<feature type="region of interest" description="Disordered" evidence="2">
    <location>
        <begin position="300"/>
        <end position="324"/>
    </location>
</feature>
<evidence type="ECO:0000313" key="5">
    <source>
        <dbReference type="Proteomes" id="UP000199053"/>
    </source>
</evidence>
<keyword evidence="3" id="KW-0732">Signal</keyword>
<evidence type="ECO:0000256" key="1">
    <source>
        <dbReference type="SAM" id="Coils"/>
    </source>
</evidence>
<reference evidence="5" key="1">
    <citation type="submission" date="2016-10" db="EMBL/GenBank/DDBJ databases">
        <authorList>
            <person name="Varghese N."/>
            <person name="Submissions S."/>
        </authorList>
    </citation>
    <scope>NUCLEOTIDE SEQUENCE [LARGE SCALE GENOMIC DNA]</scope>
    <source>
        <strain evidence="5">DSM 16995</strain>
    </source>
</reference>